<dbReference type="RefSeq" id="WP_115615586.1">
    <property type="nucleotide sequence ID" value="NZ_UFSW01000001.1"/>
</dbReference>
<dbReference type="EMBL" id="UFSW01000001">
    <property type="protein sequence ID" value="SUU98621.1"/>
    <property type="molecule type" value="Genomic_DNA"/>
</dbReference>
<protein>
    <submittedName>
        <fullName evidence="1">Phage protein U</fullName>
    </submittedName>
</protein>
<proteinExistence type="predicted"/>
<dbReference type="EMBL" id="UFSW01000001">
    <property type="protein sequence ID" value="SUU97768.1"/>
    <property type="molecule type" value="Genomic_DNA"/>
</dbReference>
<evidence type="ECO:0000313" key="3">
    <source>
        <dbReference type="Proteomes" id="UP000254620"/>
    </source>
</evidence>
<organism evidence="1 3">
    <name type="scientific">Avibacterium paragallinarum</name>
    <name type="common">Haemophilus gallinarum</name>
    <dbReference type="NCBI Taxonomy" id="728"/>
    <lineage>
        <taxon>Bacteria</taxon>
        <taxon>Pseudomonadati</taxon>
        <taxon>Pseudomonadota</taxon>
        <taxon>Gammaproteobacteria</taxon>
        <taxon>Pasteurellales</taxon>
        <taxon>Pasteurellaceae</taxon>
        <taxon>Avibacterium</taxon>
    </lineage>
</organism>
<dbReference type="Pfam" id="PF06995">
    <property type="entry name" value="Phage_P2_GpU"/>
    <property type="match status" value="1"/>
</dbReference>
<dbReference type="InterPro" id="IPR009734">
    <property type="entry name" value="Myoviridae_GpU"/>
</dbReference>
<sequence>MYCLLGDIVFEPIDLTEFSETQQASFAEHAVMRGKPRLQATGDGLTTLQFAARLHHQIGGVESRWRALSAAKSAQQALALVWGRNGLKGNYVITDLNSTTLFTDGQGNVLCREIAISLTEYVGELDDGLLGAALQLGGNSILGSILPKNLTNTLSAVKNTVNRGVQLYQAGKRAVDEVKNTVALVRQLKSDPQSALAYLPHALSGLDQSLGAFGELVGMRTAFDAVCPYLDVVGEFVETGQAIYDALALSKSYFEQSNAATGWENWFVPADNAFADAVEHIDNLATTTAEMTAWVVLRNDEEENNENRD</sequence>
<reference evidence="1 3" key="1">
    <citation type="submission" date="2018-06" db="EMBL/GenBank/DDBJ databases">
        <authorList>
            <consortium name="Pathogen Informatics"/>
            <person name="Doyle S."/>
        </authorList>
    </citation>
    <scope>NUCLEOTIDE SEQUENCE [LARGE SCALE GENOMIC DNA]</scope>
    <source>
        <strain evidence="1 3">NCTC10926</strain>
    </source>
</reference>
<evidence type="ECO:0000313" key="1">
    <source>
        <dbReference type="EMBL" id="SUU97768.1"/>
    </source>
</evidence>
<gene>
    <name evidence="1" type="ORF">NCTC10926_01166</name>
    <name evidence="2" type="ORF">NCTC10926_02058</name>
</gene>
<name>A0A380X764_AVIPA</name>
<accession>A0A380X764</accession>
<dbReference type="AlphaFoldDB" id="A0A380X764"/>
<dbReference type="Proteomes" id="UP000254620">
    <property type="component" value="Unassembled WGS sequence"/>
</dbReference>
<evidence type="ECO:0000313" key="2">
    <source>
        <dbReference type="EMBL" id="SUU98621.1"/>
    </source>
</evidence>